<protein>
    <recommendedName>
        <fullName evidence="1">Methyltransferase type 11 domain-containing protein</fullName>
    </recommendedName>
</protein>
<dbReference type="GO" id="GO:0008757">
    <property type="term" value="F:S-adenosylmethionine-dependent methyltransferase activity"/>
    <property type="evidence" value="ECO:0007669"/>
    <property type="project" value="InterPro"/>
</dbReference>
<reference evidence="2" key="1">
    <citation type="journal article" date="2015" name="Nature">
        <title>Complex archaea that bridge the gap between prokaryotes and eukaryotes.</title>
        <authorList>
            <person name="Spang A."/>
            <person name="Saw J.H."/>
            <person name="Jorgensen S.L."/>
            <person name="Zaremba-Niedzwiedzka K."/>
            <person name="Martijn J."/>
            <person name="Lind A.E."/>
            <person name="van Eijk R."/>
            <person name="Schleper C."/>
            <person name="Guy L."/>
            <person name="Ettema T.J."/>
        </authorList>
    </citation>
    <scope>NUCLEOTIDE SEQUENCE</scope>
</reference>
<accession>A0A0F9DYZ8</accession>
<gene>
    <name evidence="2" type="ORF">LCGC14_2219370</name>
</gene>
<feature type="domain" description="Methyltransferase type 11" evidence="1">
    <location>
        <begin position="26"/>
        <end position="113"/>
    </location>
</feature>
<dbReference type="Pfam" id="PF08241">
    <property type="entry name" value="Methyltransf_11"/>
    <property type="match status" value="1"/>
</dbReference>
<dbReference type="InterPro" id="IPR013216">
    <property type="entry name" value="Methyltransf_11"/>
</dbReference>
<comment type="caution">
    <text evidence="2">The sequence shown here is derived from an EMBL/GenBank/DDBJ whole genome shotgun (WGS) entry which is preliminary data.</text>
</comment>
<dbReference type="Gene3D" id="3.40.50.150">
    <property type="entry name" value="Vaccinia Virus protein VP39"/>
    <property type="match status" value="1"/>
</dbReference>
<evidence type="ECO:0000313" key="2">
    <source>
        <dbReference type="EMBL" id="KKL59036.1"/>
    </source>
</evidence>
<name>A0A0F9DYZ8_9ZZZZ</name>
<sequence>MLDELTLRTLIMRDLLFSTSHPRLNIGPGMATLEKDLPEGDIKISLDINPKCLSWLRGIPNTHLVQGDAEKMPFRTDSLPTVSTQSTFQIMKDQVAFLNELARVLRKEGDFIITIEWRHGHDSKKQSFNFNDLTTLHEYLQTLGLTVTETRHLGYDGKWYNKKNKGFSIWIIGKK</sequence>
<dbReference type="InterPro" id="IPR029063">
    <property type="entry name" value="SAM-dependent_MTases_sf"/>
</dbReference>
<dbReference type="CDD" id="cd02440">
    <property type="entry name" value="AdoMet_MTases"/>
    <property type="match status" value="1"/>
</dbReference>
<dbReference type="AlphaFoldDB" id="A0A0F9DYZ8"/>
<proteinExistence type="predicted"/>
<dbReference type="SUPFAM" id="SSF53335">
    <property type="entry name" value="S-adenosyl-L-methionine-dependent methyltransferases"/>
    <property type="match status" value="1"/>
</dbReference>
<dbReference type="EMBL" id="LAZR01029619">
    <property type="protein sequence ID" value="KKL59036.1"/>
    <property type="molecule type" value="Genomic_DNA"/>
</dbReference>
<organism evidence="2">
    <name type="scientific">marine sediment metagenome</name>
    <dbReference type="NCBI Taxonomy" id="412755"/>
    <lineage>
        <taxon>unclassified sequences</taxon>
        <taxon>metagenomes</taxon>
        <taxon>ecological metagenomes</taxon>
    </lineage>
</organism>
<evidence type="ECO:0000259" key="1">
    <source>
        <dbReference type="Pfam" id="PF08241"/>
    </source>
</evidence>